<dbReference type="SUPFAM" id="SSF56276">
    <property type="entry name" value="S-adenosylmethionine decarboxylase"/>
    <property type="match status" value="1"/>
</dbReference>
<keyword evidence="4" id="KW-0620">Polyamine biosynthesis</keyword>
<sequence length="215" mass="24353">MMIDITSPPSPIGFEGFKNRLEITFSKPPFSNPTNINLILEPAFCIIVDQLYNTEFDSYVLSESSLFIYPLKMILKTYGTTKLLQSIVPLLKLVDSLSPYVTNVKYSREVAIFNKFFGILNSATYKSEKHVAKEMITSSRIYEIFPTHMICDHSFDPCGDSMNEIEGASLSSMHVMLEEGFSYGSYEAIGFNFTCKSVVKQKLPSGECLVYKTYR</sequence>
<dbReference type="InterPro" id="IPR016067">
    <property type="entry name" value="S-AdoMet_deCO2ase_core"/>
</dbReference>
<evidence type="ECO:0000313" key="6">
    <source>
        <dbReference type="Proteomes" id="UP001159364"/>
    </source>
</evidence>
<dbReference type="PROSITE" id="PS01336">
    <property type="entry name" value="ADOMETDC"/>
    <property type="match status" value="1"/>
</dbReference>
<gene>
    <name evidence="5" type="ORF">K2173_012830</name>
</gene>
<evidence type="ECO:0000256" key="3">
    <source>
        <dbReference type="ARBA" id="ARBA00023066"/>
    </source>
</evidence>
<reference evidence="5 6" key="1">
    <citation type="submission" date="2021-09" db="EMBL/GenBank/DDBJ databases">
        <title>Genomic insights and catalytic innovation underlie evolution of tropane alkaloids biosynthesis.</title>
        <authorList>
            <person name="Wang Y.-J."/>
            <person name="Tian T."/>
            <person name="Huang J.-P."/>
            <person name="Huang S.-X."/>
        </authorList>
    </citation>
    <scope>NUCLEOTIDE SEQUENCE [LARGE SCALE GENOMIC DNA]</scope>
    <source>
        <strain evidence="5">KIB-2018</strain>
        <tissue evidence="5">Leaf</tissue>
    </source>
</reference>
<accession>A0AAV8UDE9</accession>
<dbReference type="PANTHER" id="PTHR11570:SF0">
    <property type="entry name" value="S-ADENOSYLMETHIONINE DECARBOXYLASE PROENZYME"/>
    <property type="match status" value="1"/>
</dbReference>
<proteinExistence type="inferred from homology"/>
<protein>
    <submittedName>
        <fullName evidence="5">Uncharacterized protein</fullName>
    </submittedName>
</protein>
<dbReference type="Proteomes" id="UP001159364">
    <property type="component" value="Linkage Group LG08"/>
</dbReference>
<dbReference type="Pfam" id="PF01536">
    <property type="entry name" value="SAM_decarbox"/>
    <property type="match status" value="2"/>
</dbReference>
<keyword evidence="3" id="KW-0745">Spermidine biosynthesis</keyword>
<dbReference type="AlphaFoldDB" id="A0AAV8UDE9"/>
<evidence type="ECO:0000256" key="2">
    <source>
        <dbReference type="ARBA" id="ARBA00008466"/>
    </source>
</evidence>
<evidence type="ECO:0000256" key="1">
    <source>
        <dbReference type="ARBA" id="ARBA00004911"/>
    </source>
</evidence>
<dbReference type="GO" id="GO:0008295">
    <property type="term" value="P:spermidine biosynthetic process"/>
    <property type="evidence" value="ECO:0007669"/>
    <property type="project" value="UniProtKB-KW"/>
</dbReference>
<dbReference type="PANTHER" id="PTHR11570">
    <property type="entry name" value="S-ADENOSYLMETHIONINE DECARBOXYLASE"/>
    <property type="match status" value="1"/>
</dbReference>
<name>A0AAV8UDE9_9ROSI</name>
<comment type="caution">
    <text evidence="5">The sequence shown here is derived from an EMBL/GenBank/DDBJ whole genome shotgun (WGS) entry which is preliminary data.</text>
</comment>
<dbReference type="InterPro" id="IPR018166">
    <property type="entry name" value="S-AdoMet_deCO2ase_CS"/>
</dbReference>
<dbReference type="InterPro" id="IPR048283">
    <property type="entry name" value="AdoMetDC-like"/>
</dbReference>
<dbReference type="GO" id="GO:0006597">
    <property type="term" value="P:spermine biosynthetic process"/>
    <property type="evidence" value="ECO:0007669"/>
    <property type="project" value="TreeGrafter"/>
</dbReference>
<evidence type="ECO:0000256" key="4">
    <source>
        <dbReference type="ARBA" id="ARBA00023115"/>
    </source>
</evidence>
<dbReference type="GO" id="GO:0005829">
    <property type="term" value="C:cytosol"/>
    <property type="evidence" value="ECO:0007669"/>
    <property type="project" value="TreeGrafter"/>
</dbReference>
<dbReference type="EMBL" id="JAIWQS010000008">
    <property type="protein sequence ID" value="KAJ8899242.1"/>
    <property type="molecule type" value="Genomic_DNA"/>
</dbReference>
<dbReference type="Gene3D" id="3.60.90.10">
    <property type="entry name" value="S-adenosylmethionine decarboxylase"/>
    <property type="match status" value="2"/>
</dbReference>
<comment type="similarity">
    <text evidence="2">Belongs to the eukaryotic AdoMetDC family.</text>
</comment>
<dbReference type="GO" id="GO:0004014">
    <property type="term" value="F:adenosylmethionine decarboxylase activity"/>
    <property type="evidence" value="ECO:0007669"/>
    <property type="project" value="InterPro"/>
</dbReference>
<keyword evidence="6" id="KW-1185">Reference proteome</keyword>
<organism evidence="5 6">
    <name type="scientific">Erythroxylum novogranatense</name>
    <dbReference type="NCBI Taxonomy" id="1862640"/>
    <lineage>
        <taxon>Eukaryota</taxon>
        <taxon>Viridiplantae</taxon>
        <taxon>Streptophyta</taxon>
        <taxon>Embryophyta</taxon>
        <taxon>Tracheophyta</taxon>
        <taxon>Spermatophyta</taxon>
        <taxon>Magnoliopsida</taxon>
        <taxon>eudicotyledons</taxon>
        <taxon>Gunneridae</taxon>
        <taxon>Pentapetalae</taxon>
        <taxon>rosids</taxon>
        <taxon>fabids</taxon>
        <taxon>Malpighiales</taxon>
        <taxon>Erythroxylaceae</taxon>
        <taxon>Erythroxylum</taxon>
    </lineage>
</organism>
<evidence type="ECO:0000313" key="5">
    <source>
        <dbReference type="EMBL" id="KAJ8899242.1"/>
    </source>
</evidence>
<comment type="pathway">
    <text evidence="1">Amine and polyamine biosynthesis; S-adenosylmethioninamine biosynthesis; S-adenosylmethioninamine from S-adenosyl-L-methionine: step 1/1.</text>
</comment>